<evidence type="ECO:0000313" key="3">
    <source>
        <dbReference type="Proteomes" id="UP000285710"/>
    </source>
</evidence>
<dbReference type="Gene3D" id="3.40.50.1820">
    <property type="entry name" value="alpha/beta hydrolase"/>
    <property type="match status" value="1"/>
</dbReference>
<dbReference type="SUPFAM" id="SSF53474">
    <property type="entry name" value="alpha/beta-Hydrolases"/>
    <property type="match status" value="1"/>
</dbReference>
<dbReference type="InterPro" id="IPR052537">
    <property type="entry name" value="Extradiol_RC_dioxygenase"/>
</dbReference>
<dbReference type="PANTHER" id="PTHR36110:SF2">
    <property type="entry name" value="RING-CLEAVING DIOXYGENASE MHQE-RELATED"/>
    <property type="match status" value="1"/>
</dbReference>
<dbReference type="InterPro" id="IPR029068">
    <property type="entry name" value="Glyas_Bleomycin-R_OHBP_Dase"/>
</dbReference>
<dbReference type="PANTHER" id="PTHR36110">
    <property type="entry name" value="RING-CLEAVING DIOXYGENASE MHQE-RELATED"/>
    <property type="match status" value="1"/>
</dbReference>
<dbReference type="InterPro" id="IPR004360">
    <property type="entry name" value="Glyas_Fos-R_dOase_dom"/>
</dbReference>
<dbReference type="PROSITE" id="PS51819">
    <property type="entry name" value="VOC"/>
    <property type="match status" value="1"/>
</dbReference>
<keyword evidence="2" id="KW-0223">Dioxygenase</keyword>
<reference evidence="2 3" key="2">
    <citation type="submission" date="2019-01" db="EMBL/GenBank/DDBJ databases">
        <authorList>
            <person name="Li Y."/>
        </authorList>
    </citation>
    <scope>NUCLEOTIDE SEQUENCE [LARGE SCALE GENOMIC DNA]</scope>
    <source>
        <strain evidence="2 3">2D-5</strain>
    </source>
</reference>
<dbReference type="InterPro" id="IPR037523">
    <property type="entry name" value="VOC_core"/>
</dbReference>
<dbReference type="GO" id="GO:0051213">
    <property type="term" value="F:dioxygenase activity"/>
    <property type="evidence" value="ECO:0007669"/>
    <property type="project" value="UniProtKB-KW"/>
</dbReference>
<evidence type="ECO:0000259" key="1">
    <source>
        <dbReference type="PROSITE" id="PS51819"/>
    </source>
</evidence>
<gene>
    <name evidence="2" type="ORF">D2T33_01425</name>
</gene>
<comment type="caution">
    <text evidence="2">The sequence shown here is derived from an EMBL/GenBank/DDBJ whole genome shotgun (WGS) entry which is preliminary data.</text>
</comment>
<feature type="domain" description="VOC" evidence="1">
    <location>
        <begin position="4"/>
        <end position="129"/>
    </location>
</feature>
<accession>A0A443J4H3</accession>
<keyword evidence="3" id="KW-1185">Reference proteome</keyword>
<dbReference type="Pfam" id="PF00903">
    <property type="entry name" value="Glyoxalase"/>
    <property type="match status" value="1"/>
</dbReference>
<sequence length="505" mass="54533">MTTGIHHVTALTRDVQANVDFYLGFLGLKLVKRTAGFEDARQLHLFYGDAVGAPGSVLSFLVWEDGAPGRVGIGQVGEIAFAVPPGSIGEWLTRALTARVPVEGPLREFGETLLRLKDPDGIIVKLVGRDMPATAPLPDPAAPTRFHSVTLLTDQPDSGRAMLERFGYRPGPRSGAILRMVSDSDVIDLRDVAGYAPGIAGTGTFDHVALRARDADQVRAVGAALPPDLGETNLHDRKYFDSLYVRDAAGILYEYASDGPGFTVDEPRAHLGETLFTPPGMSDDLRVTLPQFALPGEERWPRRQLLFGQRLHTPDPVDDQVLITLHGSGGDETSLLPFAHAVAPRARLVGLRGRATEEGSLRWFRRFGFQDFDQDDIAAEAEAFAVFLPDLAQLYDIDLSKAVFIGQSNGANFLAAFLRLHPGLVSRAILLRAQEVLRDPPDAAITTEVLMLDGRLDLLTGPAGPALATDLAADGARVEVVTVEAGHNLIPEDEDAARAWLAARD</sequence>
<keyword evidence="2" id="KW-0560">Oxidoreductase</keyword>
<dbReference type="AlphaFoldDB" id="A0A443J4H3"/>
<dbReference type="RefSeq" id="WP_128268573.1">
    <property type="nucleotide sequence ID" value="NZ_SAUW01000001.1"/>
</dbReference>
<organism evidence="2 3">
    <name type="scientific">Paenirhodobacter populi</name>
    <dbReference type="NCBI Taxonomy" id="2306993"/>
    <lineage>
        <taxon>Bacteria</taxon>
        <taxon>Pseudomonadati</taxon>
        <taxon>Pseudomonadota</taxon>
        <taxon>Alphaproteobacteria</taxon>
        <taxon>Rhodobacterales</taxon>
        <taxon>Rhodobacter group</taxon>
        <taxon>Paenirhodobacter</taxon>
    </lineage>
</organism>
<dbReference type="Gene3D" id="3.10.180.10">
    <property type="entry name" value="2,3-Dihydroxybiphenyl 1,2-Dioxygenase, domain 1"/>
    <property type="match status" value="2"/>
</dbReference>
<name>A0A443J4H3_9RHOB</name>
<reference evidence="2 3" key="1">
    <citation type="submission" date="2019-01" db="EMBL/GenBank/DDBJ databases">
        <title>Sinorhodobacter populi sp. nov. isolated from the symptomatic bark tissue of Populus euramericana canker.</title>
        <authorList>
            <person name="Xu G."/>
        </authorList>
    </citation>
    <scope>NUCLEOTIDE SEQUENCE [LARGE SCALE GENOMIC DNA]</scope>
    <source>
        <strain evidence="2 3">2D-5</strain>
    </source>
</reference>
<evidence type="ECO:0000313" key="2">
    <source>
        <dbReference type="EMBL" id="RWR15561.1"/>
    </source>
</evidence>
<proteinExistence type="predicted"/>
<dbReference type="InterPro" id="IPR029058">
    <property type="entry name" value="AB_hydrolase_fold"/>
</dbReference>
<dbReference type="SUPFAM" id="SSF54593">
    <property type="entry name" value="Glyoxalase/Bleomycin resistance protein/Dihydroxybiphenyl dioxygenase"/>
    <property type="match status" value="1"/>
</dbReference>
<dbReference type="Proteomes" id="UP000285710">
    <property type="component" value="Unassembled WGS sequence"/>
</dbReference>
<dbReference type="EMBL" id="SAUW01000001">
    <property type="protein sequence ID" value="RWR15561.1"/>
    <property type="molecule type" value="Genomic_DNA"/>
</dbReference>
<protein>
    <submittedName>
        <fullName evidence="2">Ring-cleaving dioxygenase</fullName>
    </submittedName>
</protein>